<dbReference type="AlphaFoldDB" id="A0A1X6PD50"/>
<evidence type="ECO:0000313" key="5">
    <source>
        <dbReference type="EMBL" id="OSX78797.1"/>
    </source>
</evidence>
<dbReference type="InterPro" id="IPR034683">
    <property type="entry name" value="IspD/TarI"/>
</dbReference>
<dbReference type="InterPro" id="IPR050088">
    <property type="entry name" value="IspD/TarI_cytidylyltransf_bact"/>
</dbReference>
<sequence>MRSATPKQFLPLAGTPILRRSANLFLTPATPGITHLTVVLEASYRGAYADLPAAAAAAGVTFAWAPPGCERQQSVESGLASLPDSVALVAVHDAARPCVTAAEVVAVCADAAAHGAAVLGVPAKATIKEAGGVDGGFVARTLDRSRLWEVATPQVVERRLLVRGFAAVRATGAAVTDDVSVVEAVGERVKLTRGEYTNLKITTPEDMLVAEAILAERAADEAAAAAAAATTTTTTA</sequence>
<dbReference type="Gene3D" id="3.90.550.10">
    <property type="entry name" value="Spore Coat Polysaccharide Biosynthesis Protein SpsA, Chain A"/>
    <property type="match status" value="1"/>
</dbReference>
<dbReference type="Proteomes" id="UP000218209">
    <property type="component" value="Unassembled WGS sequence"/>
</dbReference>
<dbReference type="Pfam" id="PF01128">
    <property type="entry name" value="IspD"/>
    <property type="match status" value="1"/>
</dbReference>
<keyword evidence="2" id="KW-0808">Transferase</keyword>
<protein>
    <recommendedName>
        <fullName evidence="4">2-C-methyl-D-erythritol 4-phosphate cytidylyltransferase, chloroplastic</fullName>
    </recommendedName>
</protein>
<comment type="similarity">
    <text evidence="1">Belongs to the IspD/TarI cytidylyltransferase family. IspD subfamily.</text>
</comment>
<dbReference type="InterPro" id="IPR029044">
    <property type="entry name" value="Nucleotide-diphossugar_trans"/>
</dbReference>
<name>A0A1X6PD50_PORUM</name>
<accession>A0A1X6PD50</accession>
<evidence type="ECO:0000256" key="1">
    <source>
        <dbReference type="ARBA" id="ARBA00009789"/>
    </source>
</evidence>
<dbReference type="OrthoDB" id="414267at2759"/>
<gene>
    <name evidence="5" type="ORF">BU14_0098s0022</name>
</gene>
<dbReference type="SUPFAM" id="SSF53448">
    <property type="entry name" value="Nucleotide-diphospho-sugar transferases"/>
    <property type="match status" value="1"/>
</dbReference>
<dbReference type="FunFam" id="3.90.550.10:FF:000003">
    <property type="entry name" value="2-C-methyl-D-erythritol 4-phosphate cytidylyltransferase"/>
    <property type="match status" value="1"/>
</dbReference>
<organism evidence="5 6">
    <name type="scientific">Porphyra umbilicalis</name>
    <name type="common">Purple laver</name>
    <name type="synonym">Red alga</name>
    <dbReference type="NCBI Taxonomy" id="2786"/>
    <lineage>
        <taxon>Eukaryota</taxon>
        <taxon>Rhodophyta</taxon>
        <taxon>Bangiophyceae</taxon>
        <taxon>Bangiales</taxon>
        <taxon>Bangiaceae</taxon>
        <taxon>Porphyra</taxon>
    </lineage>
</organism>
<keyword evidence="6" id="KW-1185">Reference proteome</keyword>
<evidence type="ECO:0000256" key="4">
    <source>
        <dbReference type="ARBA" id="ARBA00069967"/>
    </source>
</evidence>
<dbReference type="EMBL" id="KV918804">
    <property type="protein sequence ID" value="OSX78797.1"/>
    <property type="molecule type" value="Genomic_DNA"/>
</dbReference>
<keyword evidence="3" id="KW-0548">Nucleotidyltransferase</keyword>
<evidence type="ECO:0000313" key="6">
    <source>
        <dbReference type="Proteomes" id="UP000218209"/>
    </source>
</evidence>
<evidence type="ECO:0000256" key="2">
    <source>
        <dbReference type="ARBA" id="ARBA00022679"/>
    </source>
</evidence>
<evidence type="ECO:0000256" key="3">
    <source>
        <dbReference type="ARBA" id="ARBA00022695"/>
    </source>
</evidence>
<proteinExistence type="inferred from homology"/>
<dbReference type="PANTHER" id="PTHR32125">
    <property type="entry name" value="2-C-METHYL-D-ERYTHRITOL 4-PHOSPHATE CYTIDYLYLTRANSFERASE, CHLOROPLASTIC"/>
    <property type="match status" value="1"/>
</dbReference>
<dbReference type="PANTHER" id="PTHR32125:SF4">
    <property type="entry name" value="2-C-METHYL-D-ERYTHRITOL 4-PHOSPHATE CYTIDYLYLTRANSFERASE, CHLOROPLASTIC"/>
    <property type="match status" value="1"/>
</dbReference>
<reference evidence="5 6" key="1">
    <citation type="submission" date="2017-03" db="EMBL/GenBank/DDBJ databases">
        <title>WGS assembly of Porphyra umbilicalis.</title>
        <authorList>
            <person name="Brawley S.H."/>
            <person name="Blouin N.A."/>
            <person name="Ficko-Blean E."/>
            <person name="Wheeler G.L."/>
            <person name="Lohr M."/>
            <person name="Goodson H.V."/>
            <person name="Jenkins J.W."/>
            <person name="Blaby-Haas C.E."/>
            <person name="Helliwell K.E."/>
            <person name="Chan C."/>
            <person name="Marriage T."/>
            <person name="Bhattacharya D."/>
            <person name="Klein A.S."/>
            <person name="Badis Y."/>
            <person name="Brodie J."/>
            <person name="Cao Y."/>
            <person name="Collen J."/>
            <person name="Dittami S.M."/>
            <person name="Gachon C.M."/>
            <person name="Green B.R."/>
            <person name="Karpowicz S."/>
            <person name="Kim J.W."/>
            <person name="Kudahl U."/>
            <person name="Lin S."/>
            <person name="Michel G."/>
            <person name="Mittag M."/>
            <person name="Olson B.J."/>
            <person name="Pangilinan J."/>
            <person name="Peng Y."/>
            <person name="Qiu H."/>
            <person name="Shu S."/>
            <person name="Singer J.T."/>
            <person name="Smith A.G."/>
            <person name="Sprecher B.N."/>
            <person name="Wagner V."/>
            <person name="Wang W."/>
            <person name="Wang Z.-Y."/>
            <person name="Yan J."/>
            <person name="Yarish C."/>
            <person name="Zoeuner-Riek S."/>
            <person name="Zhuang Y."/>
            <person name="Zou Y."/>
            <person name="Lindquist E.A."/>
            <person name="Grimwood J."/>
            <person name="Barry K."/>
            <person name="Rokhsar D.S."/>
            <person name="Schmutz J."/>
            <person name="Stiller J.W."/>
            <person name="Grossman A.R."/>
            <person name="Prochnik S.E."/>
        </authorList>
    </citation>
    <scope>NUCLEOTIDE SEQUENCE [LARGE SCALE GENOMIC DNA]</scope>
    <source>
        <strain evidence="5">4086291</strain>
    </source>
</reference>
<dbReference type="GO" id="GO:0050518">
    <property type="term" value="F:2-C-methyl-D-erythritol 4-phosphate cytidylyltransferase activity"/>
    <property type="evidence" value="ECO:0007669"/>
    <property type="project" value="TreeGrafter"/>
</dbReference>